<dbReference type="PANTHER" id="PTHR43272">
    <property type="entry name" value="LONG-CHAIN-FATTY-ACID--COA LIGASE"/>
    <property type="match status" value="1"/>
</dbReference>
<dbReference type="Pfam" id="PF00501">
    <property type="entry name" value="AMP-binding"/>
    <property type="match status" value="1"/>
</dbReference>
<dbReference type="EMBL" id="JPIT01000032">
    <property type="protein sequence ID" value="KIO43261.1"/>
    <property type="molecule type" value="Genomic_DNA"/>
</dbReference>
<dbReference type="GO" id="GO:0004467">
    <property type="term" value="F:long-chain fatty acid-CoA ligase activity"/>
    <property type="evidence" value="ECO:0007669"/>
    <property type="project" value="UniProtKB-EC"/>
</dbReference>
<dbReference type="SUPFAM" id="SSF56801">
    <property type="entry name" value="Acetyl-CoA synthetase-like"/>
    <property type="match status" value="1"/>
</dbReference>
<reference evidence="6 8" key="1">
    <citation type="submission" date="2014-07" db="EMBL/GenBank/DDBJ databases">
        <title>Porphyromonadaceae bacterium OUH 308042 = ATCC BAA-2681 = DSM 28342 draft genome.</title>
        <authorList>
            <person name="Sydenham T.V."/>
            <person name="Hasman H."/>
            <person name="Justensen U.S."/>
        </authorList>
    </citation>
    <scope>NUCLEOTIDE SEQUENCE [LARGE SCALE GENOMIC DNA]</scope>
    <source>
        <strain evidence="6 8">OUH 308042</strain>
    </source>
</reference>
<reference evidence="5 7" key="2">
    <citation type="submission" date="2014-07" db="EMBL/GenBank/DDBJ databases">
        <title>Porphyromonadaceae bacterium OUH 334697 = ATCC BAA-2682 = DSM 28341 draft genome.</title>
        <authorList>
            <person name="Sydenham T.V."/>
            <person name="Hasman H."/>
            <person name="Justesen U.S."/>
        </authorList>
    </citation>
    <scope>NUCLEOTIDE SEQUENCE [LARGE SCALE GENOMIC DNA]</scope>
    <source>
        <strain evidence="5 7">OUH 334697</strain>
    </source>
</reference>
<evidence type="ECO:0000313" key="5">
    <source>
        <dbReference type="EMBL" id="KIO43261.1"/>
    </source>
</evidence>
<evidence type="ECO:0000256" key="2">
    <source>
        <dbReference type="ARBA" id="ARBA00022840"/>
    </source>
</evidence>
<proteinExistence type="predicted"/>
<evidence type="ECO:0000313" key="8">
    <source>
        <dbReference type="Proteomes" id="UP000031980"/>
    </source>
</evidence>
<gene>
    <name evidence="6" type="ORF">BA92_08135</name>
    <name evidence="5" type="ORF">IE90_13740</name>
</gene>
<dbReference type="InterPro" id="IPR045851">
    <property type="entry name" value="AMP-bd_C_sf"/>
</dbReference>
<dbReference type="GO" id="GO:0005524">
    <property type="term" value="F:ATP binding"/>
    <property type="evidence" value="ECO:0007669"/>
    <property type="project" value="UniProtKB-KW"/>
</dbReference>
<evidence type="ECO:0000313" key="6">
    <source>
        <dbReference type="EMBL" id="KIO44974.1"/>
    </source>
</evidence>
<dbReference type="Proteomes" id="UP000031937">
    <property type="component" value="Unassembled WGS sequence"/>
</dbReference>
<dbReference type="EMBL" id="JPIU01000038">
    <property type="protein sequence ID" value="KIO44974.1"/>
    <property type="molecule type" value="Genomic_DNA"/>
</dbReference>
<evidence type="ECO:0000313" key="7">
    <source>
        <dbReference type="Proteomes" id="UP000031937"/>
    </source>
</evidence>
<evidence type="ECO:0000256" key="1">
    <source>
        <dbReference type="ARBA" id="ARBA00022741"/>
    </source>
</evidence>
<dbReference type="Pfam" id="PF23562">
    <property type="entry name" value="AMP-binding_C_3"/>
    <property type="match status" value="1"/>
</dbReference>
<name>A0A0C3RH58_9PORP</name>
<dbReference type="InterPro" id="IPR000873">
    <property type="entry name" value="AMP-dep_synth/lig_dom"/>
</dbReference>
<dbReference type="Gene3D" id="3.40.50.12780">
    <property type="entry name" value="N-terminal domain of ligase-like"/>
    <property type="match status" value="1"/>
</dbReference>
<protein>
    <submittedName>
        <fullName evidence="6">Long-chain fatty acid--CoA ligase</fullName>
    </submittedName>
</protein>
<accession>A0A0C3RH58</accession>
<dbReference type="OrthoDB" id="9778383at2"/>
<dbReference type="GO" id="GO:0016020">
    <property type="term" value="C:membrane"/>
    <property type="evidence" value="ECO:0007669"/>
    <property type="project" value="TreeGrafter"/>
</dbReference>
<dbReference type="InterPro" id="IPR042099">
    <property type="entry name" value="ANL_N_sf"/>
</dbReference>
<evidence type="ECO:0000259" key="4">
    <source>
        <dbReference type="Pfam" id="PF00501"/>
    </source>
</evidence>
<dbReference type="Gene3D" id="3.30.300.30">
    <property type="match status" value="1"/>
</dbReference>
<organism evidence="6 8">
    <name type="scientific">Sanguibacteroides justesenii</name>
    <dbReference type="NCBI Taxonomy" id="1547597"/>
    <lineage>
        <taxon>Bacteria</taxon>
        <taxon>Pseudomonadati</taxon>
        <taxon>Bacteroidota</taxon>
        <taxon>Bacteroidia</taxon>
        <taxon>Bacteroidales</taxon>
        <taxon>Porphyromonadaceae</taxon>
        <taxon>Sanguibacteroides</taxon>
    </lineage>
</organism>
<dbReference type="Proteomes" id="UP000031980">
    <property type="component" value="Unassembled WGS sequence"/>
</dbReference>
<dbReference type="InterPro" id="IPR020845">
    <property type="entry name" value="AMP-binding_CS"/>
</dbReference>
<keyword evidence="8" id="KW-1185">Reference proteome</keyword>
<keyword evidence="1" id="KW-0547">Nucleotide-binding</keyword>
<sequence>MEESFLFYIEQSIKENWDRPALTDYKGVNCSYKDVARKIEKLHILFENAGIKRGDKIALCGRNSTNWGIAFLATLSYGAVAVPILNEFKTDNIHNIVNHSEAKLLFVGSVVWEGLNENSMELLEGIISMEDYSLLISRSRSLTEARHRLNEFFGKKYPERFKPENVNYQYDNLQDLAVINYTSGTTSFSKGVMLPYRSLWSNLKFAFGVFGKLPEERVISMLPMAHMYGLAFEFIYEFASGAHVFFLTRTPSPKIIAEAFATIKPNLIISVPLIIEKIIRKKVFPTLEKPIMKLLLNLPLIDKKVKQSIRQKVIDAFGGNFKELIIGGAALNKEVEEFLRSIDFPYTVGYGMTECGPILSYDGWETFKKGSCGKAAPRMQLKIDSPDPAHIVGEILAKGDNLMYGYYKNEAATKAALTPDGWLHTGDLGLIDSDGYLYIKGRSKNMILGPSGQNIYPEEIEDQINNLPYVAESIVIEKEGKLIALIYPDFEAATADHKESEENLTTIMEENRLEVNKTLPAYSQITKMKIYNEEFEKTPKRSIKRYLYQ</sequence>
<comment type="catalytic activity">
    <reaction evidence="3">
        <text>a long-chain fatty acid + ATP + CoA = a long-chain fatty acyl-CoA + AMP + diphosphate</text>
        <dbReference type="Rhea" id="RHEA:15421"/>
        <dbReference type="ChEBI" id="CHEBI:30616"/>
        <dbReference type="ChEBI" id="CHEBI:33019"/>
        <dbReference type="ChEBI" id="CHEBI:57287"/>
        <dbReference type="ChEBI" id="CHEBI:57560"/>
        <dbReference type="ChEBI" id="CHEBI:83139"/>
        <dbReference type="ChEBI" id="CHEBI:456215"/>
        <dbReference type="EC" id="6.2.1.3"/>
    </reaction>
    <physiologicalReaction direction="left-to-right" evidence="3">
        <dbReference type="Rhea" id="RHEA:15422"/>
    </physiologicalReaction>
</comment>
<feature type="domain" description="AMP-dependent synthetase/ligase" evidence="4">
    <location>
        <begin position="10"/>
        <end position="407"/>
    </location>
</feature>
<evidence type="ECO:0000256" key="3">
    <source>
        <dbReference type="ARBA" id="ARBA00024484"/>
    </source>
</evidence>
<keyword evidence="6" id="KW-0436">Ligase</keyword>
<keyword evidence="2" id="KW-0067">ATP-binding</keyword>
<dbReference type="PROSITE" id="PS00455">
    <property type="entry name" value="AMP_BINDING"/>
    <property type="match status" value="1"/>
</dbReference>
<dbReference type="RefSeq" id="WP_041504368.1">
    <property type="nucleotide sequence ID" value="NZ_JPIT01000032.1"/>
</dbReference>
<comment type="caution">
    <text evidence="6">The sequence shown here is derived from an EMBL/GenBank/DDBJ whole genome shotgun (WGS) entry which is preliminary data.</text>
</comment>
<dbReference type="PANTHER" id="PTHR43272:SF33">
    <property type="entry name" value="AMP-BINDING DOMAIN-CONTAINING PROTEIN-RELATED"/>
    <property type="match status" value="1"/>
</dbReference>
<dbReference type="AlphaFoldDB" id="A0A0C3RH58"/>